<evidence type="ECO:0000256" key="1">
    <source>
        <dbReference type="ARBA" id="ARBA00023163"/>
    </source>
</evidence>
<sequence length="284" mass="32658">MSEVNRPMSGKEIASLVQESYPDLIGGMTPWKTVGARLASDIKGNPDSIFVRAGRGSYALKEWEDVPQFTVKPRKVNPLEENILVVPRPEFLPFLPQDSGHYLRTVSLKTIMHHSVTMRRLDAEKTDKFVQLIPSFIIFKSDEVLSYKRTKKSPESRLHETHSIIFGGHLQEEDNPTLFQEDPEIMTDFIFRELYEELTFSDPIRNHSFCGILYLQKTKFERQHAGIVFAIEIGDDTNVASGEPGYHSNLEFLNWDEIEDSSVMQDTWSNQCIQHLKQSDQSHE</sequence>
<dbReference type="Pfam" id="PF05066">
    <property type="entry name" value="HARE-HTH"/>
    <property type="match status" value="1"/>
</dbReference>
<dbReference type="RefSeq" id="WP_176280033.1">
    <property type="nucleotide sequence ID" value="NZ_JABWMH010000003.1"/>
</dbReference>
<evidence type="ECO:0000313" key="4">
    <source>
        <dbReference type="Proteomes" id="UP000652427"/>
    </source>
</evidence>
<name>A0ABX2N4G6_9SPHN</name>
<evidence type="ECO:0000313" key="3">
    <source>
        <dbReference type="EMBL" id="NVD28605.1"/>
    </source>
</evidence>
<evidence type="ECO:0000259" key="2">
    <source>
        <dbReference type="PROSITE" id="PS51913"/>
    </source>
</evidence>
<reference evidence="3 4" key="1">
    <citation type="submission" date="2020-06" db="EMBL/GenBank/DDBJ databases">
        <authorList>
            <person name="Kim S.-J."/>
            <person name="Park S.-J."/>
        </authorList>
    </citation>
    <scope>NUCLEOTIDE SEQUENCE [LARGE SCALE GENOMIC DNA]</scope>
    <source>
        <strain evidence="3 4">SW-151</strain>
    </source>
</reference>
<keyword evidence="4" id="KW-1185">Reference proteome</keyword>
<feature type="domain" description="HTH HARE-type" evidence="2">
    <location>
        <begin position="1"/>
        <end position="63"/>
    </location>
</feature>
<organism evidence="3 4">
    <name type="scientific">Parasphingorhabdus flavimaris</name>
    <dbReference type="NCBI Taxonomy" id="266812"/>
    <lineage>
        <taxon>Bacteria</taxon>
        <taxon>Pseudomonadati</taxon>
        <taxon>Pseudomonadota</taxon>
        <taxon>Alphaproteobacteria</taxon>
        <taxon>Sphingomonadales</taxon>
        <taxon>Sphingomonadaceae</taxon>
        <taxon>Parasphingorhabdus</taxon>
    </lineage>
</organism>
<proteinExistence type="predicted"/>
<protein>
    <recommendedName>
        <fullName evidence="2">HTH HARE-type domain-containing protein</fullName>
    </recommendedName>
</protein>
<dbReference type="InterPro" id="IPR007759">
    <property type="entry name" value="Asxl_HARE-HTH"/>
</dbReference>
<dbReference type="Gene3D" id="3.90.79.10">
    <property type="entry name" value="Nucleoside Triphosphate Pyrophosphohydrolase"/>
    <property type="match status" value="1"/>
</dbReference>
<comment type="caution">
    <text evidence="3">The sequence shown here is derived from an EMBL/GenBank/DDBJ whole genome shotgun (WGS) entry which is preliminary data.</text>
</comment>
<keyword evidence="1" id="KW-0804">Transcription</keyword>
<dbReference type="PROSITE" id="PS51913">
    <property type="entry name" value="HTH_HARE"/>
    <property type="match status" value="1"/>
</dbReference>
<gene>
    <name evidence="3" type="ORF">HUO14_11895</name>
</gene>
<dbReference type="EMBL" id="JABWMH010000003">
    <property type="protein sequence ID" value="NVD28605.1"/>
    <property type="molecule type" value="Genomic_DNA"/>
</dbReference>
<dbReference type="Proteomes" id="UP000652427">
    <property type="component" value="Unassembled WGS sequence"/>
</dbReference>
<accession>A0ABX2N4G6</accession>